<feature type="non-terminal residue" evidence="2">
    <location>
        <position position="1"/>
    </location>
</feature>
<protein>
    <submittedName>
        <fullName evidence="2">Serine proteinase stubble isoform x2</fullName>
    </submittedName>
</protein>
<reference evidence="2" key="2">
    <citation type="journal article" date="2017" name="J. Med. Entomol.">
        <title>Transcriptome Analysis of the Triatoma infestans (Hemiptera: Reduviidae) Integument.</title>
        <authorList>
            <person name="Calderon-Fernandez G.M."/>
            <person name="Moriconi D.E."/>
            <person name="Dulbecco A.B."/>
            <person name="Juarez M.P."/>
        </authorList>
    </citation>
    <scope>NUCLEOTIDE SEQUENCE</scope>
    <source>
        <strain evidence="2">Int1</strain>
        <tissue evidence="2">Integument</tissue>
    </source>
</reference>
<feature type="region of interest" description="Disordered" evidence="1">
    <location>
        <begin position="92"/>
        <end position="136"/>
    </location>
</feature>
<reference evidence="2" key="1">
    <citation type="submission" date="2016-04" db="EMBL/GenBank/DDBJ databases">
        <authorList>
            <person name="Calderon-Fernandez G.M.Sr."/>
        </authorList>
    </citation>
    <scope>NUCLEOTIDE SEQUENCE</scope>
    <source>
        <strain evidence="2">Int1</strain>
        <tissue evidence="2">Integument</tissue>
    </source>
</reference>
<dbReference type="EMBL" id="GEMB01007026">
    <property type="protein sequence ID" value="JAR96340.1"/>
    <property type="molecule type" value="Transcribed_RNA"/>
</dbReference>
<feature type="non-terminal residue" evidence="2">
    <location>
        <position position="162"/>
    </location>
</feature>
<organism evidence="2">
    <name type="scientific">Triatoma infestans</name>
    <name type="common">Assassin bug</name>
    <dbReference type="NCBI Taxonomy" id="30076"/>
    <lineage>
        <taxon>Eukaryota</taxon>
        <taxon>Metazoa</taxon>
        <taxon>Ecdysozoa</taxon>
        <taxon>Arthropoda</taxon>
        <taxon>Hexapoda</taxon>
        <taxon>Insecta</taxon>
        <taxon>Pterygota</taxon>
        <taxon>Neoptera</taxon>
        <taxon>Paraneoptera</taxon>
        <taxon>Hemiptera</taxon>
        <taxon>Heteroptera</taxon>
        <taxon>Panheteroptera</taxon>
        <taxon>Cimicomorpha</taxon>
        <taxon>Reduviidae</taxon>
        <taxon>Triatominae</taxon>
        <taxon>Triatoma</taxon>
    </lineage>
</organism>
<evidence type="ECO:0000256" key="1">
    <source>
        <dbReference type="SAM" id="MobiDB-lite"/>
    </source>
</evidence>
<feature type="compositionally biased region" description="Basic and acidic residues" evidence="1">
    <location>
        <begin position="95"/>
        <end position="109"/>
    </location>
</feature>
<proteinExistence type="predicted"/>
<dbReference type="AlphaFoldDB" id="A0A170V457"/>
<name>A0A170V457_TRIIF</name>
<accession>A0A170V457</accession>
<evidence type="ECO:0000313" key="2">
    <source>
        <dbReference type="EMBL" id="JAR96340.1"/>
    </source>
</evidence>
<sequence length="162" mass="18422">KHQTASCAWRDIHTYGQHYPYEKYPPYDPNRGTADCYCVPYDQCPPNEIARKEDLRGPTLIDPRHNTNSDIQALGHDEVVITDGNGTMTIVKQKRQLEDPTEEKVESAPKQRRRRDAEDTAAEPSDKSIKARQAYYGGSGRCAAREVCCRRPARTGPQQHRP</sequence>